<dbReference type="EMBL" id="JAQQCF010000041">
    <property type="protein sequence ID" value="MFM0641486.1"/>
    <property type="molecule type" value="Genomic_DNA"/>
</dbReference>
<dbReference type="SUPFAM" id="SSF51905">
    <property type="entry name" value="FAD/NAD(P)-binding domain"/>
    <property type="match status" value="1"/>
</dbReference>
<dbReference type="Proteomes" id="UP001629432">
    <property type="component" value="Unassembled WGS sequence"/>
</dbReference>
<comment type="similarity">
    <text evidence="2 5">Belongs to the GMC oxidoreductase family.</text>
</comment>
<dbReference type="InterPro" id="IPR007867">
    <property type="entry name" value="GMC_OxRtase_C"/>
</dbReference>
<evidence type="ECO:0000313" key="10">
    <source>
        <dbReference type="Proteomes" id="UP001629432"/>
    </source>
</evidence>
<dbReference type="Pfam" id="PF05199">
    <property type="entry name" value="GMC_oxred_C"/>
    <property type="match status" value="1"/>
</dbReference>
<evidence type="ECO:0000256" key="3">
    <source>
        <dbReference type="ARBA" id="ARBA00022630"/>
    </source>
</evidence>
<gene>
    <name evidence="9" type="ORF">PQQ63_32820</name>
</gene>
<accession>A0ABW9E362</accession>
<evidence type="ECO:0000259" key="7">
    <source>
        <dbReference type="PROSITE" id="PS00623"/>
    </source>
</evidence>
<feature type="domain" description="Glucose-methanol-choline oxidoreductase N-terminal" evidence="7">
    <location>
        <begin position="87"/>
        <end position="110"/>
    </location>
</feature>
<dbReference type="PROSITE" id="PS00623">
    <property type="entry name" value="GMC_OXRED_1"/>
    <property type="match status" value="1"/>
</dbReference>
<evidence type="ECO:0000256" key="2">
    <source>
        <dbReference type="ARBA" id="ARBA00010790"/>
    </source>
</evidence>
<evidence type="ECO:0000259" key="8">
    <source>
        <dbReference type="PROSITE" id="PS00624"/>
    </source>
</evidence>
<dbReference type="InterPro" id="IPR000172">
    <property type="entry name" value="GMC_OxRdtase_N"/>
</dbReference>
<evidence type="ECO:0000256" key="5">
    <source>
        <dbReference type="RuleBase" id="RU003968"/>
    </source>
</evidence>
<evidence type="ECO:0000256" key="6">
    <source>
        <dbReference type="SAM" id="MobiDB-lite"/>
    </source>
</evidence>
<keyword evidence="3 5" id="KW-0285">Flavoprotein</keyword>
<dbReference type="Gene3D" id="3.50.50.60">
    <property type="entry name" value="FAD/NAD(P)-binding domain"/>
    <property type="match status" value="1"/>
</dbReference>
<sequence>MSQTAQTMDFDFVIIGAGSAGCVLANRLSADGRYTVCLVEAGGSDSTPRVQVPAGTITLYKSPQYSYNFESAPQTRLNGRSLHCPRGKVLGGSSSMNSMIYIRGMRSDYDGWSAAGCKGWAYDDLLPFFKRSEGNRLGQDETYHGTGGELSVDRPRDPNPLSQMFIDAARGIGLPHNCDFNAGDPFGVGVYDVTQKAAHRLSSYRAFVHPVLQRKNLTLLSDCRALSLRLEGSRVHGVYVEKEGATLLLNAKREVVLAAGAIGSPHLMLMSGIGDVAHLRESGIDVKHHLAGVGRNLQDHLDGLVTVRSSSAKTLGFSLRSLPKVVASPFKYLLRKKGWLTTNYVEAGGFARTRYAAGGDPDVQFHFVPGYRSHRGRLFEYGHGFAIHTCVLRPKSIGMLTLSREDKRAPLIDYNFLAREEDARVLIEGIKLARSILASPVFDPIRGKEMLPGAYVQSDVALLDYIRAHAATVFHPAGTCKMGIDAGSVVDPQLKVIGLEGLRVADASIMPTLVSGNTNAPSIMIGEKAADMMLADARRGKATYESAMSAA</sequence>
<dbReference type="Gene3D" id="3.30.560.10">
    <property type="entry name" value="Glucose Oxidase, domain 3"/>
    <property type="match status" value="1"/>
</dbReference>
<comment type="caution">
    <text evidence="9">The sequence shown here is derived from an EMBL/GenBank/DDBJ whole genome shotgun (WGS) entry which is preliminary data.</text>
</comment>
<dbReference type="PANTHER" id="PTHR11552">
    <property type="entry name" value="GLUCOSE-METHANOL-CHOLINE GMC OXIDOREDUCTASE"/>
    <property type="match status" value="1"/>
</dbReference>
<keyword evidence="4 5" id="KW-0274">FAD</keyword>
<keyword evidence="10" id="KW-1185">Reference proteome</keyword>
<reference evidence="9 10" key="1">
    <citation type="journal article" date="2024" name="Chem. Sci.">
        <title>Discovery of megapolipeptins by genome mining of a Burkholderiales bacteria collection.</title>
        <authorList>
            <person name="Paulo B.S."/>
            <person name="Recchia M.J.J."/>
            <person name="Lee S."/>
            <person name="Fergusson C.H."/>
            <person name="Romanowski S.B."/>
            <person name="Hernandez A."/>
            <person name="Krull N."/>
            <person name="Liu D.Y."/>
            <person name="Cavanagh H."/>
            <person name="Bos A."/>
            <person name="Gray C.A."/>
            <person name="Murphy B.T."/>
            <person name="Linington R.G."/>
            <person name="Eustaquio A.S."/>
        </authorList>
    </citation>
    <scope>NUCLEOTIDE SEQUENCE [LARGE SCALE GENOMIC DNA]</scope>
    <source>
        <strain evidence="9 10">RL17-338-BIC-A</strain>
    </source>
</reference>
<evidence type="ECO:0000313" key="9">
    <source>
        <dbReference type="EMBL" id="MFM0641486.1"/>
    </source>
</evidence>
<proteinExistence type="inferred from homology"/>
<dbReference type="PANTHER" id="PTHR11552:SF147">
    <property type="entry name" value="CHOLINE DEHYDROGENASE, MITOCHONDRIAL"/>
    <property type="match status" value="1"/>
</dbReference>
<organism evidence="9 10">
    <name type="scientific">Paraburkholderia metrosideri</name>
    <dbReference type="NCBI Taxonomy" id="580937"/>
    <lineage>
        <taxon>Bacteria</taxon>
        <taxon>Pseudomonadati</taxon>
        <taxon>Pseudomonadota</taxon>
        <taxon>Betaproteobacteria</taxon>
        <taxon>Burkholderiales</taxon>
        <taxon>Burkholderiaceae</taxon>
        <taxon>Paraburkholderia</taxon>
    </lineage>
</organism>
<feature type="domain" description="Glucose-methanol-choline oxidoreductase N-terminal" evidence="8">
    <location>
        <begin position="260"/>
        <end position="274"/>
    </location>
</feature>
<name>A0ABW9E362_9BURK</name>
<evidence type="ECO:0000256" key="4">
    <source>
        <dbReference type="ARBA" id="ARBA00022827"/>
    </source>
</evidence>
<dbReference type="InterPro" id="IPR036188">
    <property type="entry name" value="FAD/NAD-bd_sf"/>
</dbReference>
<comment type="cofactor">
    <cofactor evidence="1">
        <name>FAD</name>
        <dbReference type="ChEBI" id="CHEBI:57692"/>
    </cofactor>
</comment>
<dbReference type="SUPFAM" id="SSF54373">
    <property type="entry name" value="FAD-linked reductases, C-terminal domain"/>
    <property type="match status" value="1"/>
</dbReference>
<dbReference type="Pfam" id="PF00732">
    <property type="entry name" value="GMC_oxred_N"/>
    <property type="match status" value="1"/>
</dbReference>
<dbReference type="RefSeq" id="WP_408340084.1">
    <property type="nucleotide sequence ID" value="NZ_JAQQCF010000041.1"/>
</dbReference>
<dbReference type="PIRSF" id="PIRSF000137">
    <property type="entry name" value="Alcohol_oxidase"/>
    <property type="match status" value="1"/>
</dbReference>
<protein>
    <submittedName>
        <fullName evidence="9">GMC family oxidoreductase N-terminal domain-containing protein</fullName>
    </submittedName>
</protein>
<dbReference type="InterPro" id="IPR012132">
    <property type="entry name" value="GMC_OxRdtase"/>
</dbReference>
<evidence type="ECO:0000256" key="1">
    <source>
        <dbReference type="ARBA" id="ARBA00001974"/>
    </source>
</evidence>
<dbReference type="PROSITE" id="PS00624">
    <property type="entry name" value="GMC_OXRED_2"/>
    <property type="match status" value="1"/>
</dbReference>
<feature type="region of interest" description="Disordered" evidence="6">
    <location>
        <begin position="137"/>
        <end position="156"/>
    </location>
</feature>